<feature type="binding site" evidence="3">
    <location>
        <begin position="323"/>
        <end position="324"/>
    </location>
    <ligand>
        <name>substrate</name>
    </ligand>
</feature>
<evidence type="ECO:0000313" key="7">
    <source>
        <dbReference type="Proteomes" id="UP000054097"/>
    </source>
</evidence>
<dbReference type="InterPro" id="IPR010569">
    <property type="entry name" value="Myotubularin-like_Pase_dom"/>
</dbReference>
<dbReference type="HOGENOM" id="CLU_001839_0_0_1"/>
<dbReference type="Pfam" id="PF06602">
    <property type="entry name" value="Myotub-related"/>
    <property type="match status" value="1"/>
</dbReference>
<feature type="compositionally biased region" description="Low complexity" evidence="4">
    <location>
        <begin position="871"/>
        <end position="909"/>
    </location>
</feature>
<feature type="compositionally biased region" description="Polar residues" evidence="4">
    <location>
        <begin position="668"/>
        <end position="685"/>
    </location>
</feature>
<protein>
    <recommendedName>
        <fullName evidence="5">Myotubularin phosphatase domain-containing protein</fullName>
    </recommendedName>
</protein>
<feature type="compositionally biased region" description="Low complexity" evidence="4">
    <location>
        <begin position="1007"/>
        <end position="1017"/>
    </location>
</feature>
<dbReference type="Pfam" id="PF21098">
    <property type="entry name" value="PH-GRAM_MTMR6-like"/>
    <property type="match status" value="1"/>
</dbReference>
<dbReference type="InterPro" id="IPR016130">
    <property type="entry name" value="Tyr_Pase_AS"/>
</dbReference>
<dbReference type="STRING" id="933852.A0A0C2XPS3"/>
<feature type="domain" description="Myotubularin phosphatase" evidence="5">
    <location>
        <begin position="137"/>
        <end position="624"/>
    </location>
</feature>
<evidence type="ECO:0000259" key="5">
    <source>
        <dbReference type="PROSITE" id="PS51339"/>
    </source>
</evidence>
<comment type="similarity">
    <text evidence="1">Belongs to the protein-tyrosine phosphatase family. Non-receptor class myotubularin subfamily.</text>
</comment>
<dbReference type="GO" id="GO:0046856">
    <property type="term" value="P:phosphatidylinositol dephosphorylation"/>
    <property type="evidence" value="ECO:0007669"/>
    <property type="project" value="TreeGrafter"/>
</dbReference>
<accession>A0A0C2XPS3</accession>
<sequence length="1034" mass="111924">MDSIRIPKVVDVQIFRPGAGPLSKGTGTLHLTAHHLIYTYDGPGNIATDGERKPDEMWIPYPLINQLARPPQTLQGLCPLAFRTRTFEAFVLYFVKDIESLEVFDTVKELTVIASVTHLYAFFYTPSMPVSSDGRNGWELYNVQREYMRQGVGVRTKAWRFTDINKDYSFAPTYPAKLVVPARIGDATLTYAGKYRSKARIPSLSYLHWSNFGSITRCSQPLVGITQNRSIQDEKLVEAIFQSHLSVESPYTVALSDSRSGSKPGERPVMGATCTNVIIDARPTANAMANVAQGGGSENMDHYKSGTGPGFGVTKKAYLGIDNIHVMRDSLSKIVEVLREADRQAEMSIEGVVVDDAIVESNGPGVLDRQALRRSNWIRHLSSVLQGTLIVVRTVHVASSHVLVHCSDGWDRTAQITALSQLCLDPYYRTIRGFMVLIEKEWVSFGHKFLDRCGHLSSERFFTGGSSVDRGGELSEETGGGAGALIAGFRDRISNPAHIKEMSPVFHQFLECVRNIQRQFPQRFEFNELFLRKIHWHLYACEFGTFLFNCERERRVSLDGASSWSGIQKTHSVWEWFLSDENMKEKKWVNDDYDKSLDEIKGGAGDMGVLLPNAKNVRFWHELYGRGDEEMNGKVVTAPPPPDPELKVVNDAADDTVMAKEINDLSLNTGGLRSEGPSRNATPFLSSSVASSTSGMGGPSRNTSPAILAVSESPPIPSTTKTPDPVKPGPAPRLESFRPFASSSSAFSLHGTPVQNTRPGPALSPLGNPLSPSAVDTSLYQRTAPPQPTTGRSPYSAEPTQGFGAGGFSTPSFADGFSGLASNAGGGMKSLWGRVSTNATAAFSAVQDAAKDFRAPVPGMNRDVFTGYSGSTASSTGGPTGSSALGWGSSSNDSWTTTNTAAPASAPATVRPKPQAGVLRGDSLSSNPWSTPVESSSTAANTRPRTLEDEWKSVTVSRTPAVNQPSQPSGHPLNSTVFAAPTPRRVGTLSPADALSPSSPTNRQATPQQQQQQPQQQKPVESKPAVDPLGVGPL</sequence>
<dbReference type="AlphaFoldDB" id="A0A0C2XPS3"/>
<dbReference type="Gene3D" id="2.30.29.30">
    <property type="entry name" value="Pleckstrin-homology domain (PH domain)/Phosphotyrosine-binding domain (PTB)"/>
    <property type="match status" value="1"/>
</dbReference>
<feature type="compositionally biased region" description="Polar residues" evidence="4">
    <location>
        <begin position="923"/>
        <end position="944"/>
    </location>
</feature>
<evidence type="ECO:0000256" key="1">
    <source>
        <dbReference type="ARBA" id="ARBA00007471"/>
    </source>
</evidence>
<evidence type="ECO:0000313" key="6">
    <source>
        <dbReference type="EMBL" id="KIM30967.1"/>
    </source>
</evidence>
<dbReference type="GO" id="GO:0005737">
    <property type="term" value="C:cytoplasm"/>
    <property type="evidence" value="ECO:0007669"/>
    <property type="project" value="TreeGrafter"/>
</dbReference>
<dbReference type="SUPFAM" id="SSF52799">
    <property type="entry name" value="(Phosphotyrosine protein) phosphatases II"/>
    <property type="match status" value="1"/>
</dbReference>
<dbReference type="OrthoDB" id="271628at2759"/>
<keyword evidence="7" id="KW-1185">Reference proteome</keyword>
<feature type="region of interest" description="Disordered" evidence="4">
    <location>
        <begin position="668"/>
        <end position="808"/>
    </location>
</feature>
<feature type="compositionally biased region" description="Low complexity" evidence="4">
    <location>
        <begin position="989"/>
        <end position="1000"/>
    </location>
</feature>
<dbReference type="GO" id="GO:0016020">
    <property type="term" value="C:membrane"/>
    <property type="evidence" value="ECO:0007669"/>
    <property type="project" value="TreeGrafter"/>
</dbReference>
<feature type="compositionally biased region" description="Polar residues" evidence="4">
    <location>
        <begin position="954"/>
        <end position="977"/>
    </location>
</feature>
<feature type="region of interest" description="Disordered" evidence="4">
    <location>
        <begin position="871"/>
        <end position="1034"/>
    </location>
</feature>
<dbReference type="InterPro" id="IPR003595">
    <property type="entry name" value="Tyr_Pase_cat"/>
</dbReference>
<dbReference type="InterPro" id="IPR030564">
    <property type="entry name" value="Myotubularin"/>
</dbReference>
<dbReference type="PROSITE" id="PS51339">
    <property type="entry name" value="PPASE_MYOTUBULARIN"/>
    <property type="match status" value="1"/>
</dbReference>
<dbReference type="PANTHER" id="PTHR10807">
    <property type="entry name" value="MYOTUBULARIN-RELATED"/>
    <property type="match status" value="1"/>
</dbReference>
<evidence type="ECO:0000256" key="2">
    <source>
        <dbReference type="PIRSR" id="PIRSR630564-1"/>
    </source>
</evidence>
<evidence type="ECO:0000256" key="3">
    <source>
        <dbReference type="PIRSR" id="PIRSR630564-2"/>
    </source>
</evidence>
<dbReference type="GO" id="GO:0004438">
    <property type="term" value="F:phosphatidylinositol-3-phosphate phosphatase activity"/>
    <property type="evidence" value="ECO:0007669"/>
    <property type="project" value="TreeGrafter"/>
</dbReference>
<dbReference type="EMBL" id="KN824283">
    <property type="protein sequence ID" value="KIM30967.1"/>
    <property type="molecule type" value="Genomic_DNA"/>
</dbReference>
<organism evidence="6 7">
    <name type="scientific">Serendipita vermifera MAFF 305830</name>
    <dbReference type="NCBI Taxonomy" id="933852"/>
    <lineage>
        <taxon>Eukaryota</taxon>
        <taxon>Fungi</taxon>
        <taxon>Dikarya</taxon>
        <taxon>Basidiomycota</taxon>
        <taxon>Agaricomycotina</taxon>
        <taxon>Agaricomycetes</taxon>
        <taxon>Sebacinales</taxon>
        <taxon>Serendipitaceae</taxon>
        <taxon>Serendipita</taxon>
    </lineage>
</organism>
<feature type="binding site" evidence="3">
    <location>
        <begin position="406"/>
        <end position="412"/>
    </location>
    <ligand>
        <name>substrate</name>
    </ligand>
</feature>
<dbReference type="PROSITE" id="PS00383">
    <property type="entry name" value="TYR_PHOSPHATASE_1"/>
    <property type="match status" value="1"/>
</dbReference>
<gene>
    <name evidence="6" type="ORF">M408DRAFT_327880</name>
</gene>
<dbReference type="InterPro" id="IPR029021">
    <property type="entry name" value="Prot-tyrosine_phosphatase-like"/>
</dbReference>
<evidence type="ECO:0000256" key="4">
    <source>
        <dbReference type="SAM" id="MobiDB-lite"/>
    </source>
</evidence>
<dbReference type="InterPro" id="IPR048994">
    <property type="entry name" value="PH-GRAM_MTMR6-9"/>
</dbReference>
<feature type="compositionally biased region" description="Polar residues" evidence="4">
    <location>
        <begin position="770"/>
        <end position="781"/>
    </location>
</feature>
<dbReference type="PANTHER" id="PTHR10807:SF128">
    <property type="entry name" value="PHOSPHATIDYLINOSITOL-3,5-BISPHOSPHATE 3-PHOSPHATASE"/>
    <property type="match status" value="1"/>
</dbReference>
<proteinExistence type="inferred from homology"/>
<reference evidence="6 7" key="1">
    <citation type="submission" date="2014-04" db="EMBL/GenBank/DDBJ databases">
        <authorList>
            <consortium name="DOE Joint Genome Institute"/>
            <person name="Kuo A."/>
            <person name="Zuccaro A."/>
            <person name="Kohler A."/>
            <person name="Nagy L.G."/>
            <person name="Floudas D."/>
            <person name="Copeland A."/>
            <person name="Barry K.W."/>
            <person name="Cichocki N."/>
            <person name="Veneault-Fourrey C."/>
            <person name="LaButti K."/>
            <person name="Lindquist E.A."/>
            <person name="Lipzen A."/>
            <person name="Lundell T."/>
            <person name="Morin E."/>
            <person name="Murat C."/>
            <person name="Sun H."/>
            <person name="Tunlid A."/>
            <person name="Henrissat B."/>
            <person name="Grigoriev I.V."/>
            <person name="Hibbett D.S."/>
            <person name="Martin F."/>
            <person name="Nordberg H.P."/>
            <person name="Cantor M.N."/>
            <person name="Hua S.X."/>
        </authorList>
    </citation>
    <scope>NUCLEOTIDE SEQUENCE [LARGE SCALE GENOMIC DNA]</scope>
    <source>
        <strain evidence="6 7">MAFF 305830</strain>
    </source>
</reference>
<dbReference type="InterPro" id="IPR011993">
    <property type="entry name" value="PH-like_dom_sf"/>
</dbReference>
<dbReference type="Proteomes" id="UP000054097">
    <property type="component" value="Unassembled WGS sequence"/>
</dbReference>
<feature type="active site" description="Phosphocysteine intermediate" evidence="2">
    <location>
        <position position="406"/>
    </location>
</feature>
<name>A0A0C2XPS3_SERVB</name>
<dbReference type="SMART" id="SM00404">
    <property type="entry name" value="PTPc_motif"/>
    <property type="match status" value="1"/>
</dbReference>
<reference evidence="7" key="2">
    <citation type="submission" date="2015-01" db="EMBL/GenBank/DDBJ databases">
        <title>Evolutionary Origins and Diversification of the Mycorrhizal Mutualists.</title>
        <authorList>
            <consortium name="DOE Joint Genome Institute"/>
            <consortium name="Mycorrhizal Genomics Consortium"/>
            <person name="Kohler A."/>
            <person name="Kuo A."/>
            <person name="Nagy L.G."/>
            <person name="Floudas D."/>
            <person name="Copeland A."/>
            <person name="Barry K.W."/>
            <person name="Cichocki N."/>
            <person name="Veneault-Fourrey C."/>
            <person name="LaButti K."/>
            <person name="Lindquist E.A."/>
            <person name="Lipzen A."/>
            <person name="Lundell T."/>
            <person name="Morin E."/>
            <person name="Murat C."/>
            <person name="Riley R."/>
            <person name="Ohm R."/>
            <person name="Sun H."/>
            <person name="Tunlid A."/>
            <person name="Henrissat B."/>
            <person name="Grigoriev I.V."/>
            <person name="Hibbett D.S."/>
            <person name="Martin F."/>
        </authorList>
    </citation>
    <scope>NUCLEOTIDE SEQUENCE [LARGE SCALE GENOMIC DNA]</scope>
    <source>
        <strain evidence="7">MAFF 305830</strain>
    </source>
</reference>